<dbReference type="Proteomes" id="UP000232196">
    <property type="component" value="Unassembled WGS sequence"/>
</dbReference>
<sequence length="520" mass="58258">MPENKEVRTRFAPSPTGFLHVGGARTALFNYLYAKAQGGKFLLRVEDTDQARSTEESFKTILESLKWLGIEWDEGPHVGGPYGPYVQSERISIYKEYTEKLISEGKAYRCFCTQEELEAKKKQAEAMGVPYVYDGLHANMSESEVQEKLKAGTPYSVRFKTPSKTLIFDDIIQGKVKFETKLIGDFIIVKSDGFPSYNYAVVVDDGLMKISHVIRGVGHLSNTPRQILLYEALGFPVPEFAHASEIVGMDGKKLSKRAGATSILAFRDLGYLPETFLNYMALLGWTSPDGQEYLPGDILPKTFDVHRCSKSPSTFDVFRKPKGGDEEVATNFSSLDQIAEAMNPKSKLNWLSNKYIRELPIQKVADSLAPFLENRADIPAEYRDPKNQELHSLIDSVRVYLDNLRQAPDYIAEFFVSDLKIADGEAKEILAQEFSSKVVSTFYELLKKSDPKTDEDYKALMTQAGELTGQKGKTLFMPIRVSATGKAHGLELPILFPLLGKEKLLKRIEKISVQVGISLP</sequence>
<comment type="catalytic activity">
    <reaction evidence="7">
        <text>tRNA(Glu) + L-glutamate + ATP = L-glutamyl-tRNA(Glu) + AMP + diphosphate</text>
        <dbReference type="Rhea" id="RHEA:23540"/>
        <dbReference type="Rhea" id="RHEA-COMP:9663"/>
        <dbReference type="Rhea" id="RHEA-COMP:9680"/>
        <dbReference type="ChEBI" id="CHEBI:29985"/>
        <dbReference type="ChEBI" id="CHEBI:30616"/>
        <dbReference type="ChEBI" id="CHEBI:33019"/>
        <dbReference type="ChEBI" id="CHEBI:78442"/>
        <dbReference type="ChEBI" id="CHEBI:78520"/>
        <dbReference type="ChEBI" id="CHEBI:456215"/>
        <dbReference type="EC" id="6.1.1.17"/>
    </reaction>
</comment>
<dbReference type="PANTHER" id="PTHR43311">
    <property type="entry name" value="GLUTAMATE--TRNA LIGASE"/>
    <property type="match status" value="1"/>
</dbReference>
<dbReference type="EMBL" id="NPDN01000001">
    <property type="protein sequence ID" value="PJZ27267.1"/>
    <property type="molecule type" value="Genomic_DNA"/>
</dbReference>
<dbReference type="SUPFAM" id="SSF52374">
    <property type="entry name" value="Nucleotidylyl transferase"/>
    <property type="match status" value="1"/>
</dbReference>
<dbReference type="GO" id="GO:0006424">
    <property type="term" value="P:glutamyl-tRNA aminoacylation"/>
    <property type="evidence" value="ECO:0007669"/>
    <property type="project" value="UniProtKB-UniRule"/>
</dbReference>
<dbReference type="InterPro" id="IPR004527">
    <property type="entry name" value="Glu-tRNA-ligase_bac/mito"/>
</dbReference>
<evidence type="ECO:0000256" key="6">
    <source>
        <dbReference type="ARBA" id="ARBA00023146"/>
    </source>
</evidence>
<keyword evidence="3 7" id="KW-0547">Nucleotide-binding</keyword>
<comment type="subunit">
    <text evidence="7">Monomer.</text>
</comment>
<dbReference type="Pfam" id="PF00749">
    <property type="entry name" value="tRNA-synt_1c"/>
    <property type="match status" value="1"/>
</dbReference>
<protein>
    <recommendedName>
        <fullName evidence="7">Glutamate--tRNA ligase</fullName>
        <ecNumber evidence="7">6.1.1.17</ecNumber>
    </recommendedName>
    <alternativeName>
        <fullName evidence="7">Glutamyl-tRNA synthetase</fullName>
        <shortName evidence="7">GluRS</shortName>
    </alternativeName>
</protein>
<dbReference type="AlphaFoldDB" id="A0A2M9XHU6"/>
<evidence type="ECO:0000256" key="3">
    <source>
        <dbReference type="ARBA" id="ARBA00022741"/>
    </source>
</evidence>
<reference evidence="10 11" key="1">
    <citation type="submission" date="2017-07" db="EMBL/GenBank/DDBJ databases">
        <title>Leptospira spp. isolated from tropical soils.</title>
        <authorList>
            <person name="Thibeaux R."/>
            <person name="Iraola G."/>
            <person name="Ferres I."/>
            <person name="Bierque E."/>
            <person name="Girault D."/>
            <person name="Soupe-Gilbert M.-E."/>
            <person name="Picardeau M."/>
            <person name="Goarant C."/>
        </authorList>
    </citation>
    <scope>NUCLEOTIDE SEQUENCE [LARGE SCALE GENOMIC DNA]</scope>
    <source>
        <strain evidence="10 11">MCA1-C-A1</strain>
    </source>
</reference>
<dbReference type="GO" id="GO:0004818">
    <property type="term" value="F:glutamate-tRNA ligase activity"/>
    <property type="evidence" value="ECO:0007669"/>
    <property type="project" value="UniProtKB-UniRule"/>
</dbReference>
<organism evidence="10 11">
    <name type="scientific">Leptospira hartskeerlii</name>
    <dbReference type="NCBI Taxonomy" id="2023177"/>
    <lineage>
        <taxon>Bacteria</taxon>
        <taxon>Pseudomonadati</taxon>
        <taxon>Spirochaetota</taxon>
        <taxon>Spirochaetia</taxon>
        <taxon>Leptospirales</taxon>
        <taxon>Leptospiraceae</taxon>
        <taxon>Leptospira</taxon>
    </lineage>
</organism>
<evidence type="ECO:0000259" key="8">
    <source>
        <dbReference type="Pfam" id="PF00749"/>
    </source>
</evidence>
<keyword evidence="7" id="KW-0963">Cytoplasm</keyword>
<dbReference type="InterPro" id="IPR020751">
    <property type="entry name" value="aa-tRNA-synth_I_codon-bd_sub2"/>
</dbReference>
<feature type="domain" description="Glutamyl/glutaminyl-tRNA synthetase class Ib catalytic" evidence="8">
    <location>
        <begin position="6"/>
        <end position="316"/>
    </location>
</feature>
<dbReference type="CDD" id="cd00808">
    <property type="entry name" value="GluRS_core"/>
    <property type="match status" value="1"/>
</dbReference>
<dbReference type="PROSITE" id="PS00178">
    <property type="entry name" value="AA_TRNA_LIGASE_I"/>
    <property type="match status" value="1"/>
</dbReference>
<dbReference type="Gene3D" id="1.10.10.350">
    <property type="match status" value="1"/>
</dbReference>
<dbReference type="GO" id="GO:0005829">
    <property type="term" value="C:cytosol"/>
    <property type="evidence" value="ECO:0007669"/>
    <property type="project" value="TreeGrafter"/>
</dbReference>
<dbReference type="InterPro" id="IPR045462">
    <property type="entry name" value="aa-tRNA-synth_I_cd-bd"/>
</dbReference>
<dbReference type="InterPro" id="IPR001412">
    <property type="entry name" value="aa-tRNA-synth_I_CS"/>
</dbReference>
<comment type="function">
    <text evidence="7">Catalyzes the attachment of glutamate to tRNA(Glu) in a two-step reaction: glutamate is first activated by ATP to form Glu-AMP and then transferred to the acceptor end of tRNA(Glu).</text>
</comment>
<feature type="short sequence motif" description="'KMSKS' region" evidence="7">
    <location>
        <begin position="253"/>
        <end position="257"/>
    </location>
</feature>
<dbReference type="OrthoDB" id="9807503at2"/>
<keyword evidence="11" id="KW-1185">Reference proteome</keyword>
<feature type="domain" description="Aminoacyl-tRNA synthetase class I anticodon-binding" evidence="9">
    <location>
        <begin position="364"/>
        <end position="510"/>
    </location>
</feature>
<proteinExistence type="inferred from homology"/>
<comment type="subcellular location">
    <subcellularLocation>
        <location evidence="7">Cytoplasm</location>
    </subcellularLocation>
</comment>
<comment type="caution">
    <text evidence="7">Lacks conserved residue(s) required for the propagation of feature annotation.</text>
</comment>
<dbReference type="Gene3D" id="3.40.50.620">
    <property type="entry name" value="HUPs"/>
    <property type="match status" value="1"/>
</dbReference>
<gene>
    <name evidence="7" type="primary">gltX</name>
    <name evidence="10" type="ORF">CH357_01575</name>
</gene>
<dbReference type="GO" id="GO:0005524">
    <property type="term" value="F:ATP binding"/>
    <property type="evidence" value="ECO:0007669"/>
    <property type="project" value="UniProtKB-UniRule"/>
</dbReference>
<dbReference type="HAMAP" id="MF_00022">
    <property type="entry name" value="Glu_tRNA_synth_type1"/>
    <property type="match status" value="1"/>
</dbReference>
<dbReference type="NCBIfam" id="TIGR00464">
    <property type="entry name" value="gltX_bact"/>
    <property type="match status" value="1"/>
</dbReference>
<dbReference type="Pfam" id="PF19269">
    <property type="entry name" value="Anticodon_2"/>
    <property type="match status" value="1"/>
</dbReference>
<accession>A0A2M9XHU6</accession>
<evidence type="ECO:0000313" key="11">
    <source>
        <dbReference type="Proteomes" id="UP000232196"/>
    </source>
</evidence>
<evidence type="ECO:0000256" key="4">
    <source>
        <dbReference type="ARBA" id="ARBA00022840"/>
    </source>
</evidence>
<dbReference type="InterPro" id="IPR014729">
    <property type="entry name" value="Rossmann-like_a/b/a_fold"/>
</dbReference>
<evidence type="ECO:0000313" key="10">
    <source>
        <dbReference type="EMBL" id="PJZ27267.1"/>
    </source>
</evidence>
<dbReference type="InterPro" id="IPR049940">
    <property type="entry name" value="GluQ/Sye"/>
</dbReference>
<dbReference type="FunFam" id="3.40.50.620:FF:000045">
    <property type="entry name" value="Glutamate--tRNA ligase, mitochondrial"/>
    <property type="match status" value="1"/>
</dbReference>
<dbReference type="GO" id="GO:0008270">
    <property type="term" value="F:zinc ion binding"/>
    <property type="evidence" value="ECO:0007669"/>
    <property type="project" value="InterPro"/>
</dbReference>
<evidence type="ECO:0000256" key="2">
    <source>
        <dbReference type="ARBA" id="ARBA00022598"/>
    </source>
</evidence>
<evidence type="ECO:0000256" key="1">
    <source>
        <dbReference type="ARBA" id="ARBA00007894"/>
    </source>
</evidence>
<evidence type="ECO:0000256" key="5">
    <source>
        <dbReference type="ARBA" id="ARBA00022917"/>
    </source>
</evidence>
<keyword evidence="6 7" id="KW-0030">Aminoacyl-tRNA synthetase</keyword>
<keyword evidence="5 7" id="KW-0648">Protein biosynthesis</keyword>
<dbReference type="GO" id="GO:0000049">
    <property type="term" value="F:tRNA binding"/>
    <property type="evidence" value="ECO:0007669"/>
    <property type="project" value="InterPro"/>
</dbReference>
<evidence type="ECO:0000256" key="7">
    <source>
        <dbReference type="HAMAP-Rule" id="MF_00022"/>
    </source>
</evidence>
<dbReference type="InterPro" id="IPR008925">
    <property type="entry name" value="aa_tRNA-synth_I_cd-bd_sf"/>
</dbReference>
<name>A0A2M9XHU6_9LEPT</name>
<keyword evidence="2 7" id="KW-0436">Ligase</keyword>
<evidence type="ECO:0000259" key="9">
    <source>
        <dbReference type="Pfam" id="PF19269"/>
    </source>
</evidence>
<dbReference type="InterPro" id="IPR020058">
    <property type="entry name" value="Glu/Gln-tRNA-synth_Ib_cat-dom"/>
</dbReference>
<dbReference type="InterPro" id="IPR000924">
    <property type="entry name" value="Glu/Gln-tRNA-synth"/>
</dbReference>
<feature type="binding site" evidence="7">
    <location>
        <position position="256"/>
    </location>
    <ligand>
        <name>ATP</name>
        <dbReference type="ChEBI" id="CHEBI:30616"/>
    </ligand>
</feature>
<dbReference type="InterPro" id="IPR033910">
    <property type="entry name" value="GluRS_core"/>
</dbReference>
<dbReference type="PANTHER" id="PTHR43311:SF2">
    <property type="entry name" value="GLUTAMATE--TRNA LIGASE, MITOCHONDRIAL-RELATED"/>
    <property type="match status" value="1"/>
</dbReference>
<comment type="similarity">
    <text evidence="1 7">Belongs to the class-I aminoacyl-tRNA synthetase family. Glutamate--tRNA ligase type 1 subfamily.</text>
</comment>
<comment type="caution">
    <text evidence="10">The sequence shown here is derived from an EMBL/GenBank/DDBJ whole genome shotgun (WGS) entry which is preliminary data.</text>
</comment>
<feature type="short sequence motif" description="'HIGH' region" evidence="7">
    <location>
        <begin position="13"/>
        <end position="23"/>
    </location>
</feature>
<keyword evidence="4 7" id="KW-0067">ATP-binding</keyword>
<dbReference type="EC" id="6.1.1.17" evidence="7"/>
<dbReference type="SUPFAM" id="SSF48163">
    <property type="entry name" value="An anticodon-binding domain of class I aminoacyl-tRNA synthetases"/>
    <property type="match status" value="1"/>
</dbReference>
<dbReference type="RefSeq" id="WP_100705014.1">
    <property type="nucleotide sequence ID" value="NZ_NPDL01000004.1"/>
</dbReference>
<dbReference type="PRINTS" id="PR00987">
    <property type="entry name" value="TRNASYNTHGLU"/>
</dbReference>